<comment type="function">
    <text evidence="1">Accessory subunit of the mitochondrial membrane respiratory chain NADH dehydrogenase (Complex I), that is believed not to be involved in catalysis. Complex I functions in the transfer of electrons from NADH to the respiratory chain. The immediate electron acceptor for the enzyme is believed to be ubiquinone.</text>
</comment>
<comment type="subunit">
    <text evidence="4">Complex I is composed of 45 different subunits.</text>
</comment>
<evidence type="ECO:0000256" key="7">
    <source>
        <dbReference type="ARBA" id="ARBA00022660"/>
    </source>
</evidence>
<evidence type="ECO:0000256" key="9">
    <source>
        <dbReference type="ARBA" id="ARBA00022982"/>
    </source>
</evidence>
<evidence type="ECO:0000256" key="5">
    <source>
        <dbReference type="ARBA" id="ARBA00016383"/>
    </source>
</evidence>
<keyword evidence="7" id="KW-0679">Respiratory chain</keyword>
<evidence type="ECO:0000313" key="17">
    <source>
        <dbReference type="Proteomes" id="UP001168821"/>
    </source>
</evidence>
<dbReference type="Proteomes" id="UP001168821">
    <property type="component" value="Unassembled WGS sequence"/>
</dbReference>
<comment type="similarity">
    <text evidence="3">Belongs to the complex I NDUFA7 subunit family.</text>
</comment>
<dbReference type="AlphaFoldDB" id="A0AA38IFS6"/>
<evidence type="ECO:0000256" key="4">
    <source>
        <dbReference type="ARBA" id="ARBA00011533"/>
    </source>
</evidence>
<evidence type="ECO:0000256" key="3">
    <source>
        <dbReference type="ARBA" id="ARBA00005482"/>
    </source>
</evidence>
<evidence type="ECO:0000256" key="12">
    <source>
        <dbReference type="ARBA" id="ARBA00023136"/>
    </source>
</evidence>
<keyword evidence="9" id="KW-0249">Electron transport</keyword>
<gene>
    <name evidence="16" type="ORF">Zmor_013514</name>
</gene>
<evidence type="ECO:0000256" key="14">
    <source>
        <dbReference type="ARBA" id="ARBA00033401"/>
    </source>
</evidence>
<evidence type="ECO:0000256" key="6">
    <source>
        <dbReference type="ARBA" id="ARBA00022448"/>
    </source>
</evidence>
<evidence type="ECO:0000256" key="2">
    <source>
        <dbReference type="ARBA" id="ARBA00004443"/>
    </source>
</evidence>
<keyword evidence="11" id="KW-0496">Mitochondrion</keyword>
<protein>
    <recommendedName>
        <fullName evidence="5">NADH dehydrogenase [ubiquinone] 1 alpha subcomplex subunit 7</fullName>
    </recommendedName>
    <alternativeName>
        <fullName evidence="14">Complex I-B14.5a</fullName>
    </alternativeName>
    <alternativeName>
        <fullName evidence="13">NADH-ubiquinone oxidoreductase subunit B14.5a</fullName>
    </alternativeName>
</protein>
<dbReference type="GO" id="GO:0005743">
    <property type="term" value="C:mitochondrial inner membrane"/>
    <property type="evidence" value="ECO:0007669"/>
    <property type="project" value="UniProtKB-SubCell"/>
</dbReference>
<evidence type="ECO:0000256" key="8">
    <source>
        <dbReference type="ARBA" id="ARBA00022792"/>
    </source>
</evidence>
<accession>A0AA38IFS6</accession>
<evidence type="ECO:0000256" key="13">
    <source>
        <dbReference type="ARBA" id="ARBA00030360"/>
    </source>
</evidence>
<comment type="caution">
    <text evidence="16">The sequence shown here is derived from an EMBL/GenBank/DDBJ whole genome shotgun (WGS) entry which is preliminary data.</text>
</comment>
<feature type="region of interest" description="Disordered" evidence="15">
    <location>
        <begin position="67"/>
        <end position="103"/>
    </location>
</feature>
<dbReference type="PANTHER" id="PTHR12485">
    <property type="entry name" value="NADH-UBIQUINONE OXIDOREDUCTASE SUBUNIT B"/>
    <property type="match status" value="1"/>
</dbReference>
<keyword evidence="12" id="KW-0472">Membrane</keyword>
<evidence type="ECO:0000313" key="16">
    <source>
        <dbReference type="EMBL" id="KAJ3654319.1"/>
    </source>
</evidence>
<keyword evidence="17" id="KW-1185">Reference proteome</keyword>
<dbReference type="EMBL" id="JALNTZ010000004">
    <property type="protein sequence ID" value="KAJ3654319.1"/>
    <property type="molecule type" value="Genomic_DNA"/>
</dbReference>
<organism evidence="16 17">
    <name type="scientific">Zophobas morio</name>
    <dbReference type="NCBI Taxonomy" id="2755281"/>
    <lineage>
        <taxon>Eukaryota</taxon>
        <taxon>Metazoa</taxon>
        <taxon>Ecdysozoa</taxon>
        <taxon>Arthropoda</taxon>
        <taxon>Hexapoda</taxon>
        <taxon>Insecta</taxon>
        <taxon>Pterygota</taxon>
        <taxon>Neoptera</taxon>
        <taxon>Endopterygota</taxon>
        <taxon>Coleoptera</taxon>
        <taxon>Polyphaga</taxon>
        <taxon>Cucujiformia</taxon>
        <taxon>Tenebrionidae</taxon>
        <taxon>Zophobas</taxon>
    </lineage>
</organism>
<comment type="subcellular location">
    <subcellularLocation>
        <location evidence="2">Mitochondrion inner membrane</location>
        <topology evidence="2">Peripheral membrane protein</topology>
        <orientation evidence="2">Matrix side</orientation>
    </subcellularLocation>
</comment>
<keyword evidence="6" id="KW-0813">Transport</keyword>
<dbReference type="Pfam" id="PF07347">
    <property type="entry name" value="CI-B14_5a"/>
    <property type="match status" value="1"/>
</dbReference>
<keyword evidence="8" id="KW-0999">Mitochondrion inner membrane</keyword>
<dbReference type="GO" id="GO:0006120">
    <property type="term" value="P:mitochondrial electron transport, NADH to ubiquinone"/>
    <property type="evidence" value="ECO:0007669"/>
    <property type="project" value="TreeGrafter"/>
</dbReference>
<proteinExistence type="inferred from homology"/>
<dbReference type="InterPro" id="IPR009947">
    <property type="entry name" value="NDUA7"/>
</dbReference>
<reference evidence="16" key="1">
    <citation type="journal article" date="2023" name="G3 (Bethesda)">
        <title>Whole genome assemblies of Zophobas morio and Tenebrio molitor.</title>
        <authorList>
            <person name="Kaur S."/>
            <person name="Stinson S.A."/>
            <person name="diCenzo G.C."/>
        </authorList>
    </citation>
    <scope>NUCLEOTIDE SEQUENCE</scope>
    <source>
        <strain evidence="16">QUZm001</strain>
    </source>
</reference>
<evidence type="ECO:0000256" key="15">
    <source>
        <dbReference type="SAM" id="MobiDB-lite"/>
    </source>
</evidence>
<evidence type="ECO:0000256" key="10">
    <source>
        <dbReference type="ARBA" id="ARBA00022990"/>
    </source>
</evidence>
<sequence>MSKNIRDISPFLQSIRNFLFGRPHHLAVRFQDDLATRSPPLPDLPDGPSHSLSANYYCSRDARREVAPPEVVAGEPKLIESGEEAPAPKPVNTRTPGKVFLWD</sequence>
<dbReference type="PANTHER" id="PTHR12485:SF1">
    <property type="entry name" value="NADH DEHYDROGENASE [UBIQUINONE] 1 ALPHA SUBCOMPLEX SUBUNIT 7"/>
    <property type="match status" value="1"/>
</dbReference>
<keyword evidence="10" id="KW-0007">Acetylation</keyword>
<name>A0AA38IFS6_9CUCU</name>
<evidence type="ECO:0000256" key="11">
    <source>
        <dbReference type="ARBA" id="ARBA00023128"/>
    </source>
</evidence>
<evidence type="ECO:0000256" key="1">
    <source>
        <dbReference type="ARBA" id="ARBA00003195"/>
    </source>
</evidence>